<dbReference type="AlphaFoldDB" id="A0A5B0NUB8"/>
<protein>
    <submittedName>
        <fullName evidence="2">Calcium channel protein</fullName>
    </submittedName>
</protein>
<sequence length="169" mass="18470">MARGKGLLKWKDQLVNHLLIRTSDQMDTGWPGSQYLQGSLIPIDESSKEVLSFSPQMPFTTLDGGYTLPYGLGSAKLPLTHPSPSFSCGSARIPRSAKRLKPTRKDSSLQIGDCVSSKAHSCDSFHPNQLAGRNPSQQAGTPTCRVYPLRASHLPAGWRAGMHAQHMWS</sequence>
<keyword evidence="3" id="KW-1185">Reference proteome</keyword>
<evidence type="ECO:0000313" key="3">
    <source>
        <dbReference type="Proteomes" id="UP000324748"/>
    </source>
</evidence>
<organism evidence="2 4">
    <name type="scientific">Puccinia graminis f. sp. tritici</name>
    <dbReference type="NCBI Taxonomy" id="56615"/>
    <lineage>
        <taxon>Eukaryota</taxon>
        <taxon>Fungi</taxon>
        <taxon>Dikarya</taxon>
        <taxon>Basidiomycota</taxon>
        <taxon>Pucciniomycotina</taxon>
        <taxon>Pucciniomycetes</taxon>
        <taxon>Pucciniales</taxon>
        <taxon>Pucciniaceae</taxon>
        <taxon>Puccinia</taxon>
    </lineage>
</organism>
<accession>A0A5B0NUB8</accession>
<reference evidence="3 4" key="1">
    <citation type="submission" date="2019-05" db="EMBL/GenBank/DDBJ databases">
        <title>Emergence of the Ug99 lineage of the wheat stem rust pathogen through somatic hybridization.</title>
        <authorList>
            <person name="Li F."/>
            <person name="Upadhyaya N.M."/>
            <person name="Sperschneider J."/>
            <person name="Matny O."/>
            <person name="Nguyen-Phuc H."/>
            <person name="Mago R."/>
            <person name="Raley C."/>
            <person name="Miller M.E."/>
            <person name="Silverstein K.A.T."/>
            <person name="Henningsen E."/>
            <person name="Hirsch C.D."/>
            <person name="Visser B."/>
            <person name="Pretorius Z.A."/>
            <person name="Steffenson B.J."/>
            <person name="Schwessinger B."/>
            <person name="Dodds P.N."/>
            <person name="Figueroa M."/>
        </authorList>
    </citation>
    <scope>NUCLEOTIDE SEQUENCE [LARGE SCALE GENOMIC DNA]</scope>
    <source>
        <strain evidence="1">21-0</strain>
        <strain evidence="2 4">Ug99</strain>
    </source>
</reference>
<evidence type="ECO:0000313" key="4">
    <source>
        <dbReference type="Proteomes" id="UP000325313"/>
    </source>
</evidence>
<evidence type="ECO:0000313" key="2">
    <source>
        <dbReference type="EMBL" id="KAA1092104.1"/>
    </source>
</evidence>
<name>A0A5B0NUB8_PUCGR</name>
<dbReference type="Proteomes" id="UP000324748">
    <property type="component" value="Unassembled WGS sequence"/>
</dbReference>
<dbReference type="EMBL" id="VSWC01000131">
    <property type="protein sequence ID" value="KAA1080748.1"/>
    <property type="molecule type" value="Genomic_DNA"/>
</dbReference>
<gene>
    <name evidence="2" type="primary">CCH1_3</name>
    <name evidence="1" type="ORF">PGT21_019282</name>
    <name evidence="2" type="ORF">PGTUg99_019777</name>
</gene>
<proteinExistence type="predicted"/>
<comment type="caution">
    <text evidence="2">The sequence shown here is derived from an EMBL/GenBank/DDBJ whole genome shotgun (WGS) entry which is preliminary data.</text>
</comment>
<evidence type="ECO:0000313" key="1">
    <source>
        <dbReference type="EMBL" id="KAA1080748.1"/>
    </source>
</evidence>
<dbReference type="EMBL" id="VDEP01000378">
    <property type="protein sequence ID" value="KAA1092104.1"/>
    <property type="molecule type" value="Genomic_DNA"/>
</dbReference>
<dbReference type="Proteomes" id="UP000325313">
    <property type="component" value="Unassembled WGS sequence"/>
</dbReference>